<reference evidence="2" key="1">
    <citation type="submission" date="2018-06" db="EMBL/GenBank/DDBJ databases">
        <authorList>
            <person name="Zhirakovskaya E."/>
        </authorList>
    </citation>
    <scope>NUCLEOTIDE SEQUENCE</scope>
</reference>
<proteinExistence type="predicted"/>
<name>A0A3B0SPM1_9ZZZZ</name>
<protein>
    <submittedName>
        <fullName evidence="2">Uncharacterized protein</fullName>
    </submittedName>
</protein>
<feature type="transmembrane region" description="Helical" evidence="1">
    <location>
        <begin position="101"/>
        <end position="121"/>
    </location>
</feature>
<feature type="transmembrane region" description="Helical" evidence="1">
    <location>
        <begin position="46"/>
        <end position="67"/>
    </location>
</feature>
<dbReference type="EMBL" id="UOEC01000200">
    <property type="protein sequence ID" value="VAW02519.1"/>
    <property type="molecule type" value="Genomic_DNA"/>
</dbReference>
<keyword evidence="1" id="KW-0812">Transmembrane</keyword>
<evidence type="ECO:0000313" key="2">
    <source>
        <dbReference type="EMBL" id="VAW02519.1"/>
    </source>
</evidence>
<gene>
    <name evidence="2" type="ORF">MNBD_ALPHA08-862</name>
</gene>
<evidence type="ECO:0000256" key="1">
    <source>
        <dbReference type="SAM" id="Phobius"/>
    </source>
</evidence>
<accession>A0A3B0SPM1</accession>
<keyword evidence="1" id="KW-1133">Transmembrane helix</keyword>
<sequence>MNYWFLAAAGLSALTFVAHVFGGGPEIHIPVLQSQLSDYFKAVFSVIWHAISAILILNSLVLVSAAMNWPGSHYGAMIVAGQYLSFAILFVFYGLNRLDTLATMPQWMVFTAIPVLIFIALRSHKQPLAKA</sequence>
<keyword evidence="1" id="KW-0472">Membrane</keyword>
<dbReference type="AlphaFoldDB" id="A0A3B0SPM1"/>
<organism evidence="2">
    <name type="scientific">hydrothermal vent metagenome</name>
    <dbReference type="NCBI Taxonomy" id="652676"/>
    <lineage>
        <taxon>unclassified sequences</taxon>
        <taxon>metagenomes</taxon>
        <taxon>ecological metagenomes</taxon>
    </lineage>
</organism>
<feature type="transmembrane region" description="Helical" evidence="1">
    <location>
        <begin position="74"/>
        <end position="95"/>
    </location>
</feature>